<dbReference type="Pfam" id="PF01112">
    <property type="entry name" value="Asparaginase_2"/>
    <property type="match status" value="1"/>
</dbReference>
<protein>
    <submittedName>
        <fullName evidence="4">Uncharacterized protein</fullName>
    </submittedName>
</protein>
<gene>
    <name evidence="4" type="primary">RvY_05806-1</name>
    <name evidence="4" type="synonym">RvY_05806.1</name>
    <name evidence="4" type="ORF">RvY_05806</name>
</gene>
<dbReference type="EMBL" id="BDGG01000002">
    <property type="protein sequence ID" value="GAU93953.1"/>
    <property type="molecule type" value="Genomic_DNA"/>
</dbReference>
<sequence length="359" mass="38166">MGPHLVIVHSGAGFCRDAAVPAIRSLCTDICSETLKKLSDGSNAMEAVCMAIALLEDSPLTNAGRGSNLTREGEVECDASVMDGTSGRFGACGAVSGIEHPVYLARAVFDYQQTHRQNALGLVPPMLLVGQGAWKFALKEGVDTVPPESLITPASQRRFERITARFTALEASSEVAVPSSDADQAVDHNLEDEENDSMALDTVGAIAVDTLGNVAVASSSGGLQFKHSGRVGQAAIYGAGIWSETDDGDTYACCTSGTGEQLIETDLARQLCRSLIQEGPFEIASTVQKNFLRGGSADVSSPRYMGALLLQVSDWQKTGRAFVQVLHTTPTFCWAYASSKQEKTKVGLLYRCSEIVIYA</sequence>
<keyword evidence="5" id="KW-1185">Reference proteome</keyword>
<feature type="site" description="Cleavage; by autolysis" evidence="3">
    <location>
        <begin position="201"/>
        <end position="202"/>
    </location>
</feature>
<comment type="caution">
    <text evidence="4">The sequence shown here is derived from an EMBL/GenBank/DDBJ whole genome shotgun (WGS) entry which is preliminary data.</text>
</comment>
<comment type="similarity">
    <text evidence="1">Belongs to the Ntn-hydrolase family.</text>
</comment>
<dbReference type="STRING" id="947166.A0A1D1V5A9"/>
<dbReference type="GO" id="GO:0051604">
    <property type="term" value="P:protein maturation"/>
    <property type="evidence" value="ECO:0007669"/>
    <property type="project" value="TreeGrafter"/>
</dbReference>
<proteinExistence type="inferred from homology"/>
<dbReference type="Proteomes" id="UP000186922">
    <property type="component" value="Unassembled WGS sequence"/>
</dbReference>
<reference evidence="4 5" key="1">
    <citation type="journal article" date="2016" name="Nat. Commun.">
        <title>Extremotolerant tardigrade genome and improved radiotolerance of human cultured cells by tardigrade-unique protein.</title>
        <authorList>
            <person name="Hashimoto T."/>
            <person name="Horikawa D.D."/>
            <person name="Saito Y."/>
            <person name="Kuwahara H."/>
            <person name="Kozuka-Hata H."/>
            <person name="Shin-I T."/>
            <person name="Minakuchi Y."/>
            <person name="Ohishi K."/>
            <person name="Motoyama A."/>
            <person name="Aizu T."/>
            <person name="Enomoto A."/>
            <person name="Kondo K."/>
            <person name="Tanaka S."/>
            <person name="Hara Y."/>
            <person name="Koshikawa S."/>
            <person name="Sagara H."/>
            <person name="Miura T."/>
            <person name="Yokobori S."/>
            <person name="Miyagawa K."/>
            <person name="Suzuki Y."/>
            <person name="Kubo T."/>
            <person name="Oyama M."/>
            <person name="Kohara Y."/>
            <person name="Fujiyama A."/>
            <person name="Arakawa K."/>
            <person name="Katayama T."/>
            <person name="Toyoda A."/>
            <person name="Kunieda T."/>
        </authorList>
    </citation>
    <scope>NUCLEOTIDE SEQUENCE [LARGE SCALE GENOMIC DNA]</scope>
    <source>
        <strain evidence="4 5">YOKOZUNA-1</strain>
    </source>
</reference>
<dbReference type="InterPro" id="IPR029055">
    <property type="entry name" value="Ntn_hydrolases_N"/>
</dbReference>
<organism evidence="4 5">
    <name type="scientific">Ramazzottius varieornatus</name>
    <name type="common">Water bear</name>
    <name type="synonym">Tardigrade</name>
    <dbReference type="NCBI Taxonomy" id="947166"/>
    <lineage>
        <taxon>Eukaryota</taxon>
        <taxon>Metazoa</taxon>
        <taxon>Ecdysozoa</taxon>
        <taxon>Tardigrada</taxon>
        <taxon>Eutardigrada</taxon>
        <taxon>Parachela</taxon>
        <taxon>Hypsibioidea</taxon>
        <taxon>Ramazzottiidae</taxon>
        <taxon>Ramazzottius</taxon>
    </lineage>
</organism>
<dbReference type="AlphaFoldDB" id="A0A1D1V5A9"/>
<dbReference type="InterPro" id="IPR037464">
    <property type="entry name" value="Taspase1"/>
</dbReference>
<name>A0A1D1V5A9_RAMVA</name>
<evidence type="ECO:0000256" key="3">
    <source>
        <dbReference type="PIRSR" id="PIRSR600246-3"/>
    </source>
</evidence>
<evidence type="ECO:0000313" key="5">
    <source>
        <dbReference type="Proteomes" id="UP000186922"/>
    </source>
</evidence>
<dbReference type="OrthoDB" id="77601at2759"/>
<dbReference type="SUPFAM" id="SSF56235">
    <property type="entry name" value="N-terminal nucleophile aminohydrolases (Ntn hydrolases)"/>
    <property type="match status" value="1"/>
</dbReference>
<feature type="active site" description="Nucleophile" evidence="2">
    <location>
        <position position="202"/>
    </location>
</feature>
<evidence type="ECO:0000313" key="4">
    <source>
        <dbReference type="EMBL" id="GAU93953.1"/>
    </source>
</evidence>
<dbReference type="PANTHER" id="PTHR10188:SF8">
    <property type="entry name" value="THREONINE ASPARTASE 1"/>
    <property type="match status" value="1"/>
</dbReference>
<evidence type="ECO:0000256" key="2">
    <source>
        <dbReference type="PIRSR" id="PIRSR600246-1"/>
    </source>
</evidence>
<dbReference type="CDD" id="cd04514">
    <property type="entry name" value="Taspase1_like"/>
    <property type="match status" value="1"/>
</dbReference>
<dbReference type="GO" id="GO:0004298">
    <property type="term" value="F:threonine-type endopeptidase activity"/>
    <property type="evidence" value="ECO:0007669"/>
    <property type="project" value="InterPro"/>
</dbReference>
<dbReference type="PANTHER" id="PTHR10188">
    <property type="entry name" value="L-ASPARAGINASE"/>
    <property type="match status" value="1"/>
</dbReference>
<evidence type="ECO:0000256" key="1">
    <source>
        <dbReference type="ARBA" id="ARBA00010872"/>
    </source>
</evidence>
<dbReference type="Gene3D" id="3.60.20.30">
    <property type="entry name" value="(Glycosyl)asparaginase"/>
    <property type="match status" value="1"/>
</dbReference>
<dbReference type="GO" id="GO:0005737">
    <property type="term" value="C:cytoplasm"/>
    <property type="evidence" value="ECO:0007669"/>
    <property type="project" value="TreeGrafter"/>
</dbReference>
<dbReference type="InterPro" id="IPR000246">
    <property type="entry name" value="Peptidase_T2"/>
</dbReference>
<accession>A0A1D1V5A9</accession>